<evidence type="ECO:0000256" key="3">
    <source>
        <dbReference type="ARBA" id="ARBA00022448"/>
    </source>
</evidence>
<dbReference type="GO" id="GO:0055085">
    <property type="term" value="P:transmembrane transport"/>
    <property type="evidence" value="ECO:0007669"/>
    <property type="project" value="InterPro"/>
</dbReference>
<dbReference type="Proteomes" id="UP000253970">
    <property type="component" value="Unassembled WGS sequence"/>
</dbReference>
<dbReference type="Gene3D" id="1.20.1530.20">
    <property type="match status" value="1"/>
</dbReference>
<evidence type="ECO:0000256" key="6">
    <source>
        <dbReference type="ARBA" id="ARBA00022989"/>
    </source>
</evidence>
<dbReference type="PANTHER" id="PTHR36838:SF1">
    <property type="entry name" value="SLR1864 PROTEIN"/>
    <property type="match status" value="1"/>
</dbReference>
<accession>A0A369M8G0</accession>
<protein>
    <submittedName>
        <fullName evidence="9">Transporter</fullName>
    </submittedName>
</protein>
<comment type="similarity">
    <text evidence="2">Belongs to the auxin efflux carrier (TC 2.A.69) family.</text>
</comment>
<evidence type="ECO:0000256" key="5">
    <source>
        <dbReference type="ARBA" id="ARBA00022692"/>
    </source>
</evidence>
<dbReference type="AlphaFoldDB" id="A0A369M8G0"/>
<feature type="transmembrane region" description="Helical" evidence="8">
    <location>
        <begin position="35"/>
        <end position="57"/>
    </location>
</feature>
<feature type="transmembrane region" description="Helical" evidence="8">
    <location>
        <begin position="63"/>
        <end position="87"/>
    </location>
</feature>
<evidence type="ECO:0000256" key="2">
    <source>
        <dbReference type="ARBA" id="ARBA00010145"/>
    </source>
</evidence>
<dbReference type="RefSeq" id="WP_114534472.1">
    <property type="nucleotide sequence ID" value="NZ_JADNER010000021.1"/>
</dbReference>
<reference evidence="9 10" key="1">
    <citation type="journal article" date="2018" name="Elife">
        <title>Discovery and characterization of a prevalent human gut bacterial enzyme sufficient for the inactivation of a family of plant toxins.</title>
        <authorList>
            <person name="Koppel N."/>
            <person name="Bisanz J.E."/>
            <person name="Pandelia M.E."/>
            <person name="Turnbaugh P.J."/>
            <person name="Balskus E.P."/>
        </authorList>
    </citation>
    <scope>NUCLEOTIDE SEQUENCE [LARGE SCALE GENOMIC DNA]</scope>
    <source>
        <strain evidence="9 10">W1 BHI 6</strain>
    </source>
</reference>
<gene>
    <name evidence="9" type="ORF">C1875_12615</name>
</gene>
<keyword evidence="3" id="KW-0813">Transport</keyword>
<keyword evidence="4" id="KW-1003">Cell membrane</keyword>
<evidence type="ECO:0000256" key="7">
    <source>
        <dbReference type="ARBA" id="ARBA00023136"/>
    </source>
</evidence>
<keyword evidence="7 8" id="KW-0472">Membrane</keyword>
<dbReference type="EMBL" id="PPTU01000025">
    <property type="protein sequence ID" value="RDB67932.1"/>
    <property type="molecule type" value="Genomic_DNA"/>
</dbReference>
<dbReference type="GO" id="GO:0005886">
    <property type="term" value="C:plasma membrane"/>
    <property type="evidence" value="ECO:0007669"/>
    <property type="project" value="UniProtKB-SubCell"/>
</dbReference>
<evidence type="ECO:0000256" key="4">
    <source>
        <dbReference type="ARBA" id="ARBA00022475"/>
    </source>
</evidence>
<name>A0A369M8G0_EGGLN</name>
<dbReference type="PANTHER" id="PTHR36838">
    <property type="entry name" value="AUXIN EFFLUX CARRIER FAMILY PROTEIN"/>
    <property type="match status" value="1"/>
</dbReference>
<feature type="transmembrane region" description="Helical" evidence="8">
    <location>
        <begin position="160"/>
        <end position="178"/>
    </location>
</feature>
<feature type="transmembrane region" description="Helical" evidence="8">
    <location>
        <begin position="221"/>
        <end position="244"/>
    </location>
</feature>
<feature type="transmembrane region" description="Helical" evidence="8">
    <location>
        <begin position="127"/>
        <end position="148"/>
    </location>
</feature>
<feature type="transmembrane region" description="Helical" evidence="8">
    <location>
        <begin position="250"/>
        <end position="269"/>
    </location>
</feature>
<comment type="subcellular location">
    <subcellularLocation>
        <location evidence="1">Cell membrane</location>
        <topology evidence="1">Multi-pass membrane protein</topology>
    </subcellularLocation>
</comment>
<evidence type="ECO:0000256" key="1">
    <source>
        <dbReference type="ARBA" id="ARBA00004651"/>
    </source>
</evidence>
<keyword evidence="5 8" id="KW-0812">Transmembrane</keyword>
<evidence type="ECO:0000256" key="8">
    <source>
        <dbReference type="SAM" id="Phobius"/>
    </source>
</evidence>
<comment type="caution">
    <text evidence="9">The sequence shown here is derived from an EMBL/GenBank/DDBJ whole genome shotgun (WGS) entry which is preliminary data.</text>
</comment>
<dbReference type="InterPro" id="IPR004776">
    <property type="entry name" value="Mem_transp_PIN-like"/>
</dbReference>
<sequence length="306" mass="33818">MTPEMWGIFLQIVILLAFGYFFTKKKILTADIKNGLSTLLLKLVLPISILGSSQIAYDASTLSGFGITLVISFVFYFVFLFILRMVAKRLPLKDNADRVFPLLCVFGNVGFIGIPLSTQFFGPTGLMYAFSLNVAFNIALFSYGLMILSGESKVSVKSVLTDPCLICTVVMLVLYVAPFRFPSFVGTAFTMTGNMMTPLAMLIIGHEIANMKVLDLIKDGWAYVVSLLRLLVIPTIVCVIFMFLPVDHEVLKVLVFLLAMPCGTLNVILSQQYGTNPQFASRATTQTMILFLITVPIMLVIINTLL</sequence>
<organism evidence="9 10">
    <name type="scientific">Eggerthella lenta</name>
    <name type="common">Eubacterium lentum</name>
    <dbReference type="NCBI Taxonomy" id="84112"/>
    <lineage>
        <taxon>Bacteria</taxon>
        <taxon>Bacillati</taxon>
        <taxon>Actinomycetota</taxon>
        <taxon>Coriobacteriia</taxon>
        <taxon>Eggerthellales</taxon>
        <taxon>Eggerthellaceae</taxon>
        <taxon>Eggerthella</taxon>
    </lineage>
</organism>
<dbReference type="Pfam" id="PF03547">
    <property type="entry name" value="Mem_trans"/>
    <property type="match status" value="2"/>
</dbReference>
<feature type="transmembrane region" description="Helical" evidence="8">
    <location>
        <begin position="184"/>
        <end position="209"/>
    </location>
</feature>
<proteinExistence type="inferred from homology"/>
<evidence type="ECO:0000313" key="10">
    <source>
        <dbReference type="Proteomes" id="UP000253970"/>
    </source>
</evidence>
<feature type="transmembrane region" description="Helical" evidence="8">
    <location>
        <begin position="99"/>
        <end position="121"/>
    </location>
</feature>
<dbReference type="InterPro" id="IPR038770">
    <property type="entry name" value="Na+/solute_symporter_sf"/>
</dbReference>
<feature type="transmembrane region" description="Helical" evidence="8">
    <location>
        <begin position="289"/>
        <end position="305"/>
    </location>
</feature>
<evidence type="ECO:0000313" key="9">
    <source>
        <dbReference type="EMBL" id="RDB67932.1"/>
    </source>
</evidence>
<feature type="transmembrane region" description="Helical" evidence="8">
    <location>
        <begin position="6"/>
        <end position="23"/>
    </location>
</feature>
<keyword evidence="6 8" id="KW-1133">Transmembrane helix</keyword>